<evidence type="ECO:0000256" key="1">
    <source>
        <dbReference type="SAM" id="MobiDB-lite"/>
    </source>
</evidence>
<evidence type="ECO:0000313" key="3">
    <source>
        <dbReference type="Proteomes" id="UP000774617"/>
    </source>
</evidence>
<protein>
    <submittedName>
        <fullName evidence="2">Uncharacterized protein</fullName>
    </submittedName>
</protein>
<proteinExistence type="predicted"/>
<dbReference type="PANTHER" id="PTHR35204">
    <property type="entry name" value="YALI0A21131P"/>
    <property type="match status" value="1"/>
</dbReference>
<dbReference type="InterPro" id="IPR038921">
    <property type="entry name" value="YOR389W-like"/>
</dbReference>
<name>A0ABQ8FUA8_9PEZI</name>
<reference evidence="2 3" key="1">
    <citation type="journal article" date="2021" name="Nat. Commun.">
        <title>Genetic determinants of endophytism in the Arabidopsis root mycobiome.</title>
        <authorList>
            <person name="Mesny F."/>
            <person name="Miyauchi S."/>
            <person name="Thiergart T."/>
            <person name="Pickel B."/>
            <person name="Atanasova L."/>
            <person name="Karlsson M."/>
            <person name="Huettel B."/>
            <person name="Barry K.W."/>
            <person name="Haridas S."/>
            <person name="Chen C."/>
            <person name="Bauer D."/>
            <person name="Andreopoulos W."/>
            <person name="Pangilinan J."/>
            <person name="LaButti K."/>
            <person name="Riley R."/>
            <person name="Lipzen A."/>
            <person name="Clum A."/>
            <person name="Drula E."/>
            <person name="Henrissat B."/>
            <person name="Kohler A."/>
            <person name="Grigoriev I.V."/>
            <person name="Martin F.M."/>
            <person name="Hacquard S."/>
        </authorList>
    </citation>
    <scope>NUCLEOTIDE SEQUENCE [LARGE SCALE GENOMIC DNA]</scope>
    <source>
        <strain evidence="2 3">MPI-SDFR-AT-0080</strain>
    </source>
</reference>
<sequence length="471" mass="53181">MKHLTSCSAFLSSITSALESSPQIPQGLRNANRIFNAIKSSIRQWSSSLNHNGMSFFLTTVPERILLYHGSPLSQPINGTEFPAFYSQHLMISARGGRPPIDRPRHDDDRPHLSPMYGRFEQPLQQVHGDKENNSGWLHTYATSNKINLLYVDATSAAKSKLRTLNSLEMTMLDNALEKGGVSQESPLAECVCKMSPEPWSSCIDEVIRMAAREQGLRRTRLAIADRQTGAENQLVSSKLPVTVTMGSVVAVLWSTSRALSRHTRIIWTYSPREQRDTESKTLPSALLEPFGRNINTLVMTRDPANRTINWLHVQRHVHELRYLASGRLSSKGSLQKHIKDILDVFVDFDAEDRSQELHRCSRQLIPAGATSNSLPFRAMYAITRKICLELKSSLDDKEADTITTRIKNLMGYLSWSIWKECRGCGDHEFCAVAIWPHGLVDDHEHPVYRDLDDGGKRWTELLGCCLAMRM</sequence>
<dbReference type="EMBL" id="JAGTJR010000052">
    <property type="protein sequence ID" value="KAH7027071.1"/>
    <property type="molecule type" value="Genomic_DNA"/>
</dbReference>
<gene>
    <name evidence="2" type="ORF">B0J12DRAFT_732757</name>
</gene>
<accession>A0ABQ8FUA8</accession>
<comment type="caution">
    <text evidence="2">The sequence shown here is derived from an EMBL/GenBank/DDBJ whole genome shotgun (WGS) entry which is preliminary data.</text>
</comment>
<organism evidence="2 3">
    <name type="scientific">Macrophomina phaseolina</name>
    <dbReference type="NCBI Taxonomy" id="35725"/>
    <lineage>
        <taxon>Eukaryota</taxon>
        <taxon>Fungi</taxon>
        <taxon>Dikarya</taxon>
        <taxon>Ascomycota</taxon>
        <taxon>Pezizomycotina</taxon>
        <taxon>Dothideomycetes</taxon>
        <taxon>Dothideomycetes incertae sedis</taxon>
        <taxon>Botryosphaeriales</taxon>
        <taxon>Botryosphaeriaceae</taxon>
        <taxon>Macrophomina</taxon>
    </lineage>
</organism>
<evidence type="ECO:0000313" key="2">
    <source>
        <dbReference type="EMBL" id="KAH7027071.1"/>
    </source>
</evidence>
<dbReference type="PANTHER" id="PTHR35204:SF1">
    <property type="entry name" value="ENTEROTOXIN"/>
    <property type="match status" value="1"/>
</dbReference>
<keyword evidence="3" id="KW-1185">Reference proteome</keyword>
<dbReference type="Proteomes" id="UP000774617">
    <property type="component" value="Unassembled WGS sequence"/>
</dbReference>
<feature type="compositionally biased region" description="Basic and acidic residues" evidence="1">
    <location>
        <begin position="100"/>
        <end position="112"/>
    </location>
</feature>
<feature type="region of interest" description="Disordered" evidence="1">
    <location>
        <begin position="96"/>
        <end position="116"/>
    </location>
</feature>